<accession>A0A8J2P397</accession>
<dbReference type="EMBL" id="CAJVCH010089297">
    <property type="protein sequence ID" value="CAG7722435.1"/>
    <property type="molecule type" value="Genomic_DNA"/>
</dbReference>
<protein>
    <submittedName>
        <fullName evidence="1">Uncharacterized protein</fullName>
    </submittedName>
</protein>
<evidence type="ECO:0000313" key="1">
    <source>
        <dbReference type="EMBL" id="CAG7722435.1"/>
    </source>
</evidence>
<gene>
    <name evidence="1" type="ORF">AFUS01_LOCUS11567</name>
</gene>
<reference evidence="1" key="1">
    <citation type="submission" date="2021-06" db="EMBL/GenBank/DDBJ databases">
        <authorList>
            <person name="Hodson N. C."/>
            <person name="Mongue J. A."/>
            <person name="Jaron S. K."/>
        </authorList>
    </citation>
    <scope>NUCLEOTIDE SEQUENCE</scope>
</reference>
<proteinExistence type="predicted"/>
<keyword evidence="2" id="KW-1185">Reference proteome</keyword>
<dbReference type="AlphaFoldDB" id="A0A8J2P397"/>
<sequence length="23" mass="2717">CKFCWQKGSSHWRGHGDWTCYSG</sequence>
<dbReference type="Proteomes" id="UP000708208">
    <property type="component" value="Unassembled WGS sequence"/>
</dbReference>
<feature type="non-terminal residue" evidence="1">
    <location>
        <position position="1"/>
    </location>
</feature>
<name>A0A8J2P397_9HEXA</name>
<organism evidence="1 2">
    <name type="scientific">Allacma fusca</name>
    <dbReference type="NCBI Taxonomy" id="39272"/>
    <lineage>
        <taxon>Eukaryota</taxon>
        <taxon>Metazoa</taxon>
        <taxon>Ecdysozoa</taxon>
        <taxon>Arthropoda</taxon>
        <taxon>Hexapoda</taxon>
        <taxon>Collembola</taxon>
        <taxon>Symphypleona</taxon>
        <taxon>Sminthuridae</taxon>
        <taxon>Allacma</taxon>
    </lineage>
</organism>
<evidence type="ECO:0000313" key="2">
    <source>
        <dbReference type="Proteomes" id="UP000708208"/>
    </source>
</evidence>
<comment type="caution">
    <text evidence="1">The sequence shown here is derived from an EMBL/GenBank/DDBJ whole genome shotgun (WGS) entry which is preliminary data.</text>
</comment>